<protein>
    <submittedName>
        <fullName evidence="2">Uncharacterized protein</fullName>
    </submittedName>
</protein>
<dbReference type="AlphaFoldDB" id="A0A9N9RBQ3"/>
<evidence type="ECO:0000256" key="1">
    <source>
        <dbReference type="SAM" id="Phobius"/>
    </source>
</evidence>
<feature type="transmembrane region" description="Helical" evidence="1">
    <location>
        <begin position="124"/>
        <end position="145"/>
    </location>
</feature>
<feature type="transmembrane region" description="Helical" evidence="1">
    <location>
        <begin position="35"/>
        <end position="62"/>
    </location>
</feature>
<keyword evidence="3" id="KW-1185">Reference proteome</keyword>
<evidence type="ECO:0000313" key="2">
    <source>
        <dbReference type="EMBL" id="CAG9793324.1"/>
    </source>
</evidence>
<dbReference type="Proteomes" id="UP001153714">
    <property type="component" value="Chromosome 5"/>
</dbReference>
<accession>A0A9N9RBQ3</accession>
<gene>
    <name evidence="2" type="ORF">DIATSA_LOCUS10777</name>
</gene>
<keyword evidence="1" id="KW-0812">Transmembrane</keyword>
<keyword evidence="1" id="KW-1133">Transmembrane helix</keyword>
<sequence length="210" mass="24549">MQIIQSSLFSCKKLDSELWFIMIMQRKKWSLNLRLQCLIIGYMNLLASIIDIGIHVAIVGIITKGFQCDATEESLKNIDWPWLEPFLLLLNLGTHGFYPFPLILRNRNNLFFDYQILTTEPRCYFGMFHVNMIDILNFLINIIWLKFVRAYVVAVHKVRAEKKQKVDQPPSYIECLVSMPNNQEKAEKKDAELFVAEETKKNIESISETV</sequence>
<keyword evidence="1" id="KW-0472">Membrane</keyword>
<name>A0A9N9RBQ3_9NEOP</name>
<reference evidence="2" key="2">
    <citation type="submission" date="2022-10" db="EMBL/GenBank/DDBJ databases">
        <authorList>
            <consortium name="ENA_rothamsted_submissions"/>
            <consortium name="culmorum"/>
            <person name="King R."/>
        </authorList>
    </citation>
    <scope>NUCLEOTIDE SEQUENCE</scope>
</reference>
<dbReference type="EMBL" id="OU893336">
    <property type="protein sequence ID" value="CAG9793324.1"/>
    <property type="molecule type" value="Genomic_DNA"/>
</dbReference>
<dbReference type="OrthoDB" id="7461964at2759"/>
<feature type="transmembrane region" description="Helical" evidence="1">
    <location>
        <begin position="82"/>
        <end position="104"/>
    </location>
</feature>
<evidence type="ECO:0000313" key="3">
    <source>
        <dbReference type="Proteomes" id="UP001153714"/>
    </source>
</evidence>
<organism evidence="2 3">
    <name type="scientific">Diatraea saccharalis</name>
    <name type="common">sugarcane borer</name>
    <dbReference type="NCBI Taxonomy" id="40085"/>
    <lineage>
        <taxon>Eukaryota</taxon>
        <taxon>Metazoa</taxon>
        <taxon>Ecdysozoa</taxon>
        <taxon>Arthropoda</taxon>
        <taxon>Hexapoda</taxon>
        <taxon>Insecta</taxon>
        <taxon>Pterygota</taxon>
        <taxon>Neoptera</taxon>
        <taxon>Endopterygota</taxon>
        <taxon>Lepidoptera</taxon>
        <taxon>Glossata</taxon>
        <taxon>Ditrysia</taxon>
        <taxon>Pyraloidea</taxon>
        <taxon>Crambidae</taxon>
        <taxon>Crambinae</taxon>
        <taxon>Diatraea</taxon>
    </lineage>
</organism>
<proteinExistence type="predicted"/>
<reference evidence="2" key="1">
    <citation type="submission" date="2021-12" db="EMBL/GenBank/DDBJ databases">
        <authorList>
            <person name="King R."/>
        </authorList>
    </citation>
    <scope>NUCLEOTIDE SEQUENCE</scope>
</reference>